<feature type="transmembrane region" description="Helical" evidence="1">
    <location>
        <begin position="29"/>
        <end position="50"/>
    </location>
</feature>
<protein>
    <submittedName>
        <fullName evidence="2">Uncharacterized protein</fullName>
    </submittedName>
</protein>
<comment type="caution">
    <text evidence="2">The sequence shown here is derived from an EMBL/GenBank/DDBJ whole genome shotgun (WGS) entry which is preliminary data.</text>
</comment>
<reference evidence="2 3" key="1">
    <citation type="submission" date="2020-10" db="EMBL/GenBank/DDBJ databases">
        <title>Genome sequences of Pseudomonas isolates.</title>
        <authorList>
            <person name="Wessels L."/>
            <person name="Reich F."/>
            <person name="Hammerl J."/>
        </authorList>
    </citation>
    <scope>NUCLEOTIDE SEQUENCE [LARGE SCALE GENOMIC DNA]</scope>
    <source>
        <strain evidence="2 3">20-MO00624-0</strain>
    </source>
</reference>
<name>A0ABS0FS43_PSELU</name>
<proteinExistence type="predicted"/>
<keyword evidence="3" id="KW-1185">Reference proteome</keyword>
<keyword evidence="1" id="KW-0472">Membrane</keyword>
<keyword evidence="1" id="KW-0812">Transmembrane</keyword>
<evidence type="ECO:0000313" key="2">
    <source>
        <dbReference type="EMBL" id="MBF8643201.1"/>
    </source>
</evidence>
<feature type="transmembrane region" description="Helical" evidence="1">
    <location>
        <begin position="205"/>
        <end position="234"/>
    </location>
</feature>
<dbReference type="EMBL" id="JADMCD010000014">
    <property type="protein sequence ID" value="MBF8643201.1"/>
    <property type="molecule type" value="Genomic_DNA"/>
</dbReference>
<accession>A0ABS0FS43</accession>
<gene>
    <name evidence="2" type="ORF">IRZ65_21255</name>
</gene>
<sequence>MSHFDHTLSHDVNELEARSRRLKRKARQLLWAFGCLAAVQAGVFVFGLLIKPGHPLSRVDIPPSLIAVTNDDQAPYTNNKTDRNGFGAAAQAGNISEVVAQLNSARWKEKPVGPLAAEYVLAQMIVRYQTGLELPEPVREADKQWFEENSSVVKRFADQVVGLETPLPFQADPESLYAIELAAYGEPRSVVARDYAQSQQQTSHILALLSVCAGVVSLLIAAGSGVLLLLAGFLKRRTLRIRAILPGTSFSL</sequence>
<dbReference type="RefSeq" id="WP_196122281.1">
    <property type="nucleotide sequence ID" value="NZ_JADMCD010000014.1"/>
</dbReference>
<organism evidence="2 3">
    <name type="scientific">Pseudomonas luteola</name>
    <dbReference type="NCBI Taxonomy" id="47886"/>
    <lineage>
        <taxon>Bacteria</taxon>
        <taxon>Pseudomonadati</taxon>
        <taxon>Pseudomonadota</taxon>
        <taxon>Gammaproteobacteria</taxon>
        <taxon>Pseudomonadales</taxon>
        <taxon>Pseudomonadaceae</taxon>
        <taxon>Pseudomonas</taxon>
    </lineage>
</organism>
<evidence type="ECO:0000256" key="1">
    <source>
        <dbReference type="SAM" id="Phobius"/>
    </source>
</evidence>
<dbReference type="Proteomes" id="UP000626180">
    <property type="component" value="Unassembled WGS sequence"/>
</dbReference>
<keyword evidence="1" id="KW-1133">Transmembrane helix</keyword>
<evidence type="ECO:0000313" key="3">
    <source>
        <dbReference type="Proteomes" id="UP000626180"/>
    </source>
</evidence>